<organism evidence="4 5">
    <name type="scientific">Galbitalea soli</name>
    <dbReference type="NCBI Taxonomy" id="1268042"/>
    <lineage>
        <taxon>Bacteria</taxon>
        <taxon>Bacillati</taxon>
        <taxon>Actinomycetota</taxon>
        <taxon>Actinomycetes</taxon>
        <taxon>Micrococcales</taxon>
        <taxon>Microbacteriaceae</taxon>
        <taxon>Galbitalea</taxon>
    </lineage>
</organism>
<protein>
    <submittedName>
        <fullName evidence="4">TetR/AcrR family transcriptional regulator</fullName>
    </submittedName>
</protein>
<sequence>MTTTERAPRRDAIDNRAAILDAARLLLNQDPDASLEAIAAAAGLSRRSLYGHFANRDELLRVLLDLGAVRVVDALASVSHADPVVRLALIASRLWGEVETVRVMALFAVRGPFKGHTATRLEPLRTRVRAAVEEGQSSGALRVDLPADRLARLVESAALAVLEESALSPLDAAAGHRLVMLNVLGTVGLGWREAGELIDAHPELDRKDG</sequence>
<dbReference type="EMBL" id="JAAGWZ010000003">
    <property type="protein sequence ID" value="NEM91899.1"/>
    <property type="molecule type" value="Genomic_DNA"/>
</dbReference>
<dbReference type="Gene3D" id="1.10.357.10">
    <property type="entry name" value="Tetracycline Repressor, domain 2"/>
    <property type="match status" value="1"/>
</dbReference>
<dbReference type="SUPFAM" id="SSF48498">
    <property type="entry name" value="Tetracyclin repressor-like, C-terminal domain"/>
    <property type="match status" value="1"/>
</dbReference>
<dbReference type="PROSITE" id="PS50977">
    <property type="entry name" value="HTH_TETR_2"/>
    <property type="match status" value="1"/>
</dbReference>
<feature type="domain" description="HTH tetR-type" evidence="3">
    <location>
        <begin position="13"/>
        <end position="71"/>
    </location>
</feature>
<accession>A0A7C9TRS2</accession>
<dbReference type="GO" id="GO:0003700">
    <property type="term" value="F:DNA-binding transcription factor activity"/>
    <property type="evidence" value="ECO:0007669"/>
    <property type="project" value="TreeGrafter"/>
</dbReference>
<dbReference type="InterPro" id="IPR036271">
    <property type="entry name" value="Tet_transcr_reg_TetR-rel_C_sf"/>
</dbReference>
<dbReference type="Pfam" id="PF00440">
    <property type="entry name" value="TetR_N"/>
    <property type="match status" value="1"/>
</dbReference>
<dbReference type="SUPFAM" id="SSF46689">
    <property type="entry name" value="Homeodomain-like"/>
    <property type="match status" value="1"/>
</dbReference>
<evidence type="ECO:0000256" key="2">
    <source>
        <dbReference type="PROSITE-ProRule" id="PRU00335"/>
    </source>
</evidence>
<comment type="caution">
    <text evidence="4">The sequence shown here is derived from an EMBL/GenBank/DDBJ whole genome shotgun (WGS) entry which is preliminary data.</text>
</comment>
<dbReference type="Proteomes" id="UP000479756">
    <property type="component" value="Unassembled WGS sequence"/>
</dbReference>
<keyword evidence="5" id="KW-1185">Reference proteome</keyword>
<dbReference type="InterPro" id="IPR050109">
    <property type="entry name" value="HTH-type_TetR-like_transc_reg"/>
</dbReference>
<dbReference type="InterPro" id="IPR001647">
    <property type="entry name" value="HTH_TetR"/>
</dbReference>
<dbReference type="RefSeq" id="WP_163473960.1">
    <property type="nucleotide sequence ID" value="NZ_JAAGWZ010000003.1"/>
</dbReference>
<name>A0A7C9TRS2_9MICO</name>
<evidence type="ECO:0000313" key="4">
    <source>
        <dbReference type="EMBL" id="NEM91899.1"/>
    </source>
</evidence>
<keyword evidence="1 2" id="KW-0238">DNA-binding</keyword>
<evidence type="ECO:0000313" key="5">
    <source>
        <dbReference type="Proteomes" id="UP000479756"/>
    </source>
</evidence>
<feature type="DNA-binding region" description="H-T-H motif" evidence="2">
    <location>
        <begin position="34"/>
        <end position="53"/>
    </location>
</feature>
<dbReference type="PANTHER" id="PTHR30055">
    <property type="entry name" value="HTH-TYPE TRANSCRIPTIONAL REGULATOR RUTR"/>
    <property type="match status" value="1"/>
</dbReference>
<reference evidence="4 5" key="1">
    <citation type="journal article" date="2014" name="Int. J. Syst. Evol. Microbiol.">
        <title>Description of Galbitalea soli gen. nov., sp. nov., and Frondihabitans sucicola sp. nov.</title>
        <authorList>
            <person name="Kim S.J."/>
            <person name="Lim J.M."/>
            <person name="Ahn J.H."/>
            <person name="Weon H.Y."/>
            <person name="Hamada M."/>
            <person name="Suzuki K."/>
            <person name="Ahn T.Y."/>
            <person name="Kwon S.W."/>
        </authorList>
    </citation>
    <scope>NUCLEOTIDE SEQUENCE [LARGE SCALE GENOMIC DNA]</scope>
    <source>
        <strain evidence="4 5">NBRC 108727</strain>
    </source>
</reference>
<dbReference type="InterPro" id="IPR009057">
    <property type="entry name" value="Homeodomain-like_sf"/>
</dbReference>
<gene>
    <name evidence="4" type="ORF">G3T37_11085</name>
</gene>
<proteinExistence type="predicted"/>
<dbReference type="AlphaFoldDB" id="A0A7C9TRS2"/>
<evidence type="ECO:0000259" key="3">
    <source>
        <dbReference type="PROSITE" id="PS50977"/>
    </source>
</evidence>
<evidence type="ECO:0000256" key="1">
    <source>
        <dbReference type="ARBA" id="ARBA00023125"/>
    </source>
</evidence>
<dbReference type="GO" id="GO:0000976">
    <property type="term" value="F:transcription cis-regulatory region binding"/>
    <property type="evidence" value="ECO:0007669"/>
    <property type="project" value="TreeGrafter"/>
</dbReference>
<dbReference type="PANTHER" id="PTHR30055:SF209">
    <property type="entry name" value="POSSIBLE TRANSCRIPTIONAL REGULATORY PROTEIN (PROBABLY TETR-FAMILY)"/>
    <property type="match status" value="1"/>
</dbReference>